<feature type="compositionally biased region" description="Basic and acidic residues" evidence="9">
    <location>
        <begin position="389"/>
        <end position="400"/>
    </location>
</feature>
<feature type="region of interest" description="Disordered" evidence="9">
    <location>
        <begin position="355"/>
        <end position="400"/>
    </location>
</feature>
<keyword evidence="5" id="KW-0949">S-adenosyl-L-methionine</keyword>
<dbReference type="GO" id="GO:0000049">
    <property type="term" value="F:tRNA binding"/>
    <property type="evidence" value="ECO:0007669"/>
    <property type="project" value="TreeGrafter"/>
</dbReference>
<proteinExistence type="predicted"/>
<dbReference type="AlphaFoldDB" id="A0AAJ0CJI6"/>
<evidence type="ECO:0000313" key="11">
    <source>
        <dbReference type="EMBL" id="KAK2593732.1"/>
    </source>
</evidence>
<evidence type="ECO:0000313" key="12">
    <source>
        <dbReference type="Proteomes" id="UP001251528"/>
    </source>
</evidence>
<feature type="domain" description="SAM-dependent MTase TRM10-type" evidence="10">
    <location>
        <begin position="107"/>
        <end position="347"/>
    </location>
</feature>
<evidence type="ECO:0000256" key="6">
    <source>
        <dbReference type="ARBA" id="ARBA00031792"/>
    </source>
</evidence>
<dbReference type="PANTHER" id="PTHR13563:SF13">
    <property type="entry name" value="TRNA METHYLTRANSFERASE 10 HOMOLOG A"/>
    <property type="match status" value="1"/>
</dbReference>
<keyword evidence="12" id="KW-1185">Reference proteome</keyword>
<dbReference type="Gene3D" id="3.40.1280.30">
    <property type="match status" value="1"/>
</dbReference>
<comment type="catalytic activity">
    <reaction evidence="8">
        <text>guanosine(9) in tRNA + S-adenosyl-L-methionine = N(1)-methylguanosine(9) in tRNA + S-adenosyl-L-homocysteine + H(+)</text>
        <dbReference type="Rhea" id="RHEA:43156"/>
        <dbReference type="Rhea" id="RHEA-COMP:10367"/>
        <dbReference type="Rhea" id="RHEA-COMP:10368"/>
        <dbReference type="ChEBI" id="CHEBI:15378"/>
        <dbReference type="ChEBI" id="CHEBI:57856"/>
        <dbReference type="ChEBI" id="CHEBI:59789"/>
        <dbReference type="ChEBI" id="CHEBI:73542"/>
        <dbReference type="ChEBI" id="CHEBI:74269"/>
        <dbReference type="EC" id="2.1.1.221"/>
    </reaction>
</comment>
<dbReference type="CDD" id="cd18089">
    <property type="entry name" value="SPOUT_Trm10-like"/>
    <property type="match status" value="1"/>
</dbReference>
<dbReference type="InterPro" id="IPR007356">
    <property type="entry name" value="tRNA_m1G_MeTrfase_euk"/>
</dbReference>
<evidence type="ECO:0000256" key="3">
    <source>
        <dbReference type="ARBA" id="ARBA00022603"/>
    </source>
</evidence>
<dbReference type="InterPro" id="IPR028564">
    <property type="entry name" value="MT_TRM10-typ"/>
</dbReference>
<accession>A0AAJ0CJI6</accession>
<feature type="compositionally biased region" description="Polar residues" evidence="9">
    <location>
        <begin position="33"/>
        <end position="49"/>
    </location>
</feature>
<dbReference type="InterPro" id="IPR038459">
    <property type="entry name" value="MT_TRM10-typ_sf"/>
</dbReference>
<evidence type="ECO:0000259" key="10">
    <source>
        <dbReference type="PROSITE" id="PS51675"/>
    </source>
</evidence>
<reference evidence="11" key="1">
    <citation type="submission" date="2023-06" db="EMBL/GenBank/DDBJ databases">
        <title>Conoideocrella luteorostrata (Hypocreales: Clavicipitaceae), a potential biocontrol fungus for elongate hemlock scale in United States Christmas tree production areas.</title>
        <authorList>
            <person name="Barrett H."/>
            <person name="Lovett B."/>
            <person name="Macias A.M."/>
            <person name="Stajich J.E."/>
            <person name="Kasson M.T."/>
        </authorList>
    </citation>
    <scope>NUCLEOTIDE SEQUENCE</scope>
    <source>
        <strain evidence="11">ARSEF 14590</strain>
    </source>
</reference>
<dbReference type="GO" id="GO:0002939">
    <property type="term" value="P:tRNA N1-guanine methylation"/>
    <property type="evidence" value="ECO:0007669"/>
    <property type="project" value="TreeGrafter"/>
</dbReference>
<evidence type="ECO:0000256" key="2">
    <source>
        <dbReference type="ARBA" id="ARBA00020451"/>
    </source>
</evidence>
<feature type="compositionally biased region" description="Low complexity" evidence="9">
    <location>
        <begin position="1"/>
        <end position="16"/>
    </location>
</feature>
<keyword evidence="4 11" id="KW-0808">Transferase</keyword>
<dbReference type="EC" id="2.1.1.221" evidence="1"/>
<dbReference type="PANTHER" id="PTHR13563">
    <property type="entry name" value="TRNA (GUANINE-9-) METHYLTRANSFERASE"/>
    <property type="match status" value="1"/>
</dbReference>
<evidence type="ECO:0000256" key="5">
    <source>
        <dbReference type="ARBA" id="ARBA00022691"/>
    </source>
</evidence>
<dbReference type="GO" id="GO:0052905">
    <property type="term" value="F:tRNA (guanosine(9)-N1)-methyltransferase activity"/>
    <property type="evidence" value="ECO:0007669"/>
    <property type="project" value="UniProtKB-EC"/>
</dbReference>
<dbReference type="GO" id="GO:0005634">
    <property type="term" value="C:nucleus"/>
    <property type="evidence" value="ECO:0007669"/>
    <property type="project" value="TreeGrafter"/>
</dbReference>
<evidence type="ECO:0000256" key="8">
    <source>
        <dbReference type="ARBA" id="ARBA00048434"/>
    </source>
</evidence>
<protein>
    <recommendedName>
        <fullName evidence="2">tRNA (guanine(9)-N1)-methyltransferase</fullName>
        <ecNumber evidence="1">2.1.1.221</ecNumber>
    </recommendedName>
    <alternativeName>
        <fullName evidence="7">tRNA methyltransferase 10</fullName>
    </alternativeName>
    <alternativeName>
        <fullName evidence="6">tRNA(m1G9)-methyltransferase</fullName>
    </alternativeName>
</protein>
<evidence type="ECO:0000256" key="4">
    <source>
        <dbReference type="ARBA" id="ARBA00022679"/>
    </source>
</evidence>
<sequence length="400" mass="44708">MSSAAAEEAVAAASAVIPSNTTPDAEPNKLEDASSTVQGSTATEPQQPQAAPKMSKNAFKRLRRLQEWEDGREHRKIRRREKRVATKARRREERAMLLAHGADPAVLFAKKTPAQLVPVSLILDCGFEEYMTDKERVSLSNQVTRCYSDNRNFKYKSHFWISGWGGKLKERFETAMESQHSHWTGVGFEQGDFLAAALRARRAMATSEAGEMVGSLRRSRDGGGIMWEKDETEPFPLPDPLPKLNEEYKDVVYLTSESPYTLERLEPHTSYIIGGLVDKNREKGLCYRRAVERGIRTAKLPIGQYLVMQSRQILATNHVVEIMVRWLECEDWGEAFLQVIPKRKGGKLIEGMGIEAEGKSGNNADGGGSNSDSEANEEDDVPGQTGDDGEAHKHEMNNKE</sequence>
<feature type="region of interest" description="Disordered" evidence="9">
    <location>
        <begin position="1"/>
        <end position="57"/>
    </location>
</feature>
<name>A0AAJ0CJI6_9HYPO</name>
<organism evidence="11 12">
    <name type="scientific">Conoideocrella luteorostrata</name>
    <dbReference type="NCBI Taxonomy" id="1105319"/>
    <lineage>
        <taxon>Eukaryota</taxon>
        <taxon>Fungi</taxon>
        <taxon>Dikarya</taxon>
        <taxon>Ascomycota</taxon>
        <taxon>Pezizomycotina</taxon>
        <taxon>Sordariomycetes</taxon>
        <taxon>Hypocreomycetidae</taxon>
        <taxon>Hypocreales</taxon>
        <taxon>Clavicipitaceae</taxon>
        <taxon>Conoideocrella</taxon>
    </lineage>
</organism>
<dbReference type="Proteomes" id="UP001251528">
    <property type="component" value="Unassembled WGS sequence"/>
</dbReference>
<evidence type="ECO:0000256" key="9">
    <source>
        <dbReference type="SAM" id="MobiDB-lite"/>
    </source>
</evidence>
<dbReference type="EMBL" id="JASWJB010000197">
    <property type="protein sequence ID" value="KAK2593732.1"/>
    <property type="molecule type" value="Genomic_DNA"/>
</dbReference>
<dbReference type="PROSITE" id="PS51675">
    <property type="entry name" value="SAM_MT_TRM10"/>
    <property type="match status" value="1"/>
</dbReference>
<keyword evidence="3 11" id="KW-0489">Methyltransferase</keyword>
<gene>
    <name evidence="11" type="primary">TRM10</name>
    <name evidence="11" type="ORF">QQS21_008550</name>
</gene>
<comment type="caution">
    <text evidence="11">The sequence shown here is derived from an EMBL/GenBank/DDBJ whole genome shotgun (WGS) entry which is preliminary data.</text>
</comment>
<evidence type="ECO:0000256" key="1">
    <source>
        <dbReference type="ARBA" id="ARBA00012797"/>
    </source>
</evidence>
<evidence type="ECO:0000256" key="7">
    <source>
        <dbReference type="ARBA" id="ARBA00032166"/>
    </source>
</evidence>